<evidence type="ECO:0000256" key="7">
    <source>
        <dbReference type="ARBA" id="ARBA00022777"/>
    </source>
</evidence>
<keyword evidence="4 9" id="KW-0808">Transferase</keyword>
<evidence type="ECO:0000259" key="10">
    <source>
        <dbReference type="Pfam" id="PF00294"/>
    </source>
</evidence>
<keyword evidence="9" id="KW-0539">Nucleus</keyword>
<accession>A0A915J3T6</accession>
<keyword evidence="6 9" id="KW-0547">Nucleotide-binding</keyword>
<evidence type="ECO:0000256" key="8">
    <source>
        <dbReference type="ARBA" id="ARBA00022840"/>
    </source>
</evidence>
<comment type="subcellular location">
    <subcellularLocation>
        <location evidence="9">Nucleus</location>
    </subcellularLocation>
</comment>
<dbReference type="InterPro" id="IPR029056">
    <property type="entry name" value="Ribokinase-like"/>
</dbReference>
<name>A0A915J3T6_ROMCU</name>
<evidence type="ECO:0000256" key="2">
    <source>
        <dbReference type="ARBA" id="ARBA00010688"/>
    </source>
</evidence>
<evidence type="ECO:0000256" key="5">
    <source>
        <dbReference type="ARBA" id="ARBA00022726"/>
    </source>
</evidence>
<feature type="domain" description="Carbohydrate kinase PfkB" evidence="10">
    <location>
        <begin position="23"/>
        <end position="222"/>
    </location>
</feature>
<evidence type="ECO:0000256" key="9">
    <source>
        <dbReference type="RuleBase" id="RU368116"/>
    </source>
</evidence>
<evidence type="ECO:0000256" key="1">
    <source>
        <dbReference type="ARBA" id="ARBA00004801"/>
    </source>
</evidence>
<dbReference type="InterPro" id="IPR011611">
    <property type="entry name" value="PfkB_dom"/>
</dbReference>
<dbReference type="CDD" id="cd01168">
    <property type="entry name" value="adenosine_kinase"/>
    <property type="match status" value="1"/>
</dbReference>
<organism evidence="11 12">
    <name type="scientific">Romanomermis culicivorax</name>
    <name type="common">Nematode worm</name>
    <dbReference type="NCBI Taxonomy" id="13658"/>
    <lineage>
        <taxon>Eukaryota</taxon>
        <taxon>Metazoa</taxon>
        <taxon>Ecdysozoa</taxon>
        <taxon>Nematoda</taxon>
        <taxon>Enoplea</taxon>
        <taxon>Dorylaimia</taxon>
        <taxon>Mermithida</taxon>
        <taxon>Mermithoidea</taxon>
        <taxon>Mermithidae</taxon>
        <taxon>Romanomermis</taxon>
    </lineage>
</organism>
<keyword evidence="9" id="KW-0460">Magnesium</keyword>
<dbReference type="AlphaFoldDB" id="A0A915J3T6"/>
<keyword evidence="8 9" id="KW-0067">ATP-binding</keyword>
<evidence type="ECO:0000313" key="12">
    <source>
        <dbReference type="WBParaSite" id="nRc.2.0.1.t21132-RA"/>
    </source>
</evidence>
<dbReference type="GO" id="GO:0006166">
    <property type="term" value="P:purine ribonucleoside salvage"/>
    <property type="evidence" value="ECO:0007669"/>
    <property type="project" value="UniProtKB-KW"/>
</dbReference>
<dbReference type="GO" id="GO:0004001">
    <property type="term" value="F:adenosine kinase activity"/>
    <property type="evidence" value="ECO:0007669"/>
    <property type="project" value="UniProtKB-UniRule"/>
</dbReference>
<evidence type="ECO:0000256" key="3">
    <source>
        <dbReference type="ARBA" id="ARBA00012119"/>
    </source>
</evidence>
<reference evidence="12" key="1">
    <citation type="submission" date="2022-11" db="UniProtKB">
        <authorList>
            <consortium name="WormBaseParasite"/>
        </authorList>
    </citation>
    <scope>IDENTIFICATION</scope>
</reference>
<dbReference type="GO" id="GO:0006144">
    <property type="term" value="P:purine nucleobase metabolic process"/>
    <property type="evidence" value="ECO:0007669"/>
    <property type="project" value="TreeGrafter"/>
</dbReference>
<dbReference type="WBParaSite" id="nRc.2.0.1.t21132-RA">
    <property type="protein sequence ID" value="nRc.2.0.1.t21132-RA"/>
    <property type="gene ID" value="nRc.2.0.1.g21132"/>
</dbReference>
<dbReference type="Gene3D" id="3.40.1190.20">
    <property type="match status" value="1"/>
</dbReference>
<evidence type="ECO:0000256" key="6">
    <source>
        <dbReference type="ARBA" id="ARBA00022741"/>
    </source>
</evidence>
<dbReference type="InterPro" id="IPR001805">
    <property type="entry name" value="Adenokinase"/>
</dbReference>
<dbReference type="PANTHER" id="PTHR45769:SF3">
    <property type="entry name" value="ADENOSINE KINASE"/>
    <property type="match status" value="1"/>
</dbReference>
<proteinExistence type="inferred from homology"/>
<dbReference type="Pfam" id="PF00294">
    <property type="entry name" value="PfkB"/>
    <property type="match status" value="1"/>
</dbReference>
<dbReference type="EC" id="2.7.1.20" evidence="3 9"/>
<comment type="pathway">
    <text evidence="1 9">Purine metabolism; AMP biosynthesis via salvage pathway; AMP from adenosine: step 1/1.</text>
</comment>
<comment type="catalytic activity">
    <reaction evidence="9">
        <text>adenosine + ATP = AMP + ADP + H(+)</text>
        <dbReference type="Rhea" id="RHEA:20824"/>
        <dbReference type="ChEBI" id="CHEBI:15378"/>
        <dbReference type="ChEBI" id="CHEBI:16335"/>
        <dbReference type="ChEBI" id="CHEBI:30616"/>
        <dbReference type="ChEBI" id="CHEBI:456215"/>
        <dbReference type="ChEBI" id="CHEBI:456216"/>
        <dbReference type="EC" id="2.7.1.20"/>
    </reaction>
</comment>
<dbReference type="GO" id="GO:0005634">
    <property type="term" value="C:nucleus"/>
    <property type="evidence" value="ECO:0007669"/>
    <property type="project" value="UniProtKB-SubCell"/>
</dbReference>
<dbReference type="PRINTS" id="PR00989">
    <property type="entry name" value="ADENOKINASE"/>
</dbReference>
<sequence length="225" mass="25597">MGNPLLDIQSKVQEDFLFRYELKANDAILCDEKRLKMFEDMVDEYGSQVEYIAGGSTQNTMRVLQWMLNAKSPVCMYMGCIGNDEYGKILATKAKEAGINTAYQVNPDFPTGTCAVCIHGHNRSLCANLSAAEKFTIDHIEKHWSIIENARFYYSAGFFLTVCPEAMLRVSQHAAAQNKLYCMNLSAPFLVQFFKEPMMKIFPYVDILFGNDDEMKPFAKENNLK</sequence>
<comment type="similarity">
    <text evidence="2 9">Belongs to the carbohydrate kinase PfkB family.</text>
</comment>
<dbReference type="OMA" id="LSARMEC"/>
<dbReference type="SUPFAM" id="SSF53613">
    <property type="entry name" value="Ribokinase-like"/>
    <property type="match status" value="1"/>
</dbReference>
<dbReference type="GO" id="GO:0005524">
    <property type="term" value="F:ATP binding"/>
    <property type="evidence" value="ECO:0007669"/>
    <property type="project" value="UniProtKB-UniRule"/>
</dbReference>
<evidence type="ECO:0000256" key="4">
    <source>
        <dbReference type="ARBA" id="ARBA00022679"/>
    </source>
</evidence>
<keyword evidence="11" id="KW-1185">Reference proteome</keyword>
<keyword evidence="5 9" id="KW-0660">Purine salvage</keyword>
<dbReference type="GO" id="GO:0044209">
    <property type="term" value="P:AMP salvage"/>
    <property type="evidence" value="ECO:0007669"/>
    <property type="project" value="UniProtKB-UniRule"/>
</dbReference>
<evidence type="ECO:0000313" key="11">
    <source>
        <dbReference type="Proteomes" id="UP000887565"/>
    </source>
</evidence>
<comment type="subunit">
    <text evidence="9">Monomer.</text>
</comment>
<comment type="function">
    <text evidence="9">ATP dependent phosphorylation of adenosine and other related nucleoside analogs to monophosphate derivatives.</text>
</comment>
<dbReference type="GO" id="GO:0005829">
    <property type="term" value="C:cytosol"/>
    <property type="evidence" value="ECO:0007669"/>
    <property type="project" value="TreeGrafter"/>
</dbReference>
<dbReference type="Proteomes" id="UP000887565">
    <property type="component" value="Unplaced"/>
</dbReference>
<keyword evidence="7 9" id="KW-0418">Kinase</keyword>
<dbReference type="PANTHER" id="PTHR45769">
    <property type="entry name" value="ADENOSINE KINASE"/>
    <property type="match status" value="1"/>
</dbReference>
<protein>
    <recommendedName>
        <fullName evidence="3 9">Adenosine kinase</fullName>
        <shortName evidence="9">AK</shortName>
        <ecNumber evidence="3 9">2.7.1.20</ecNumber>
    </recommendedName>
    <alternativeName>
        <fullName evidence="9">Adenosine 5'-phosphotransferase</fullName>
    </alternativeName>
</protein>
<comment type="cofactor">
    <cofactor evidence="9">
        <name>Mg(2+)</name>
        <dbReference type="ChEBI" id="CHEBI:18420"/>
    </cofactor>
    <text evidence="9">Binds 3 Mg(2+) ions per subunit.</text>
</comment>